<dbReference type="SUPFAM" id="SSF52768">
    <property type="entry name" value="Arginase/deacetylase"/>
    <property type="match status" value="1"/>
</dbReference>
<keyword evidence="15" id="KW-0539">Nucleus</keyword>
<proteinExistence type="inferred from homology"/>
<keyword evidence="11" id="KW-0378">Hydrolase</keyword>
<evidence type="ECO:0000256" key="4">
    <source>
        <dbReference type="ARBA" id="ARBA00004496"/>
    </source>
</evidence>
<dbReference type="PRINTS" id="PR01270">
    <property type="entry name" value="HDASUPER"/>
</dbReference>
<dbReference type="InterPro" id="IPR023801">
    <property type="entry name" value="His_deacetylse_dom"/>
</dbReference>
<dbReference type="Pfam" id="PF00850">
    <property type="entry name" value="Hist_deacetyl"/>
    <property type="match status" value="1"/>
</dbReference>
<keyword evidence="14" id="KW-0804">Transcription</keyword>
<evidence type="ECO:0000256" key="10">
    <source>
        <dbReference type="ARBA" id="ARBA00022723"/>
    </source>
</evidence>
<comment type="subcellular location">
    <subcellularLocation>
        <location evidence="3">Chromosome</location>
    </subcellularLocation>
    <subcellularLocation>
        <location evidence="4">Cytoplasm</location>
    </subcellularLocation>
    <subcellularLocation>
        <location evidence="2">Nucleus</location>
    </subcellularLocation>
</comment>
<evidence type="ECO:0000256" key="6">
    <source>
        <dbReference type="ARBA" id="ARBA00012111"/>
    </source>
</evidence>
<feature type="domain" description="Histone deacetylase" evidence="19">
    <location>
        <begin position="18"/>
        <end position="319"/>
    </location>
</feature>
<dbReference type="Proteomes" id="UP000467700">
    <property type="component" value="Unassembled WGS sequence"/>
</dbReference>
<dbReference type="Gene3D" id="3.40.800.20">
    <property type="entry name" value="Histone deacetylase domain"/>
    <property type="match status" value="1"/>
</dbReference>
<evidence type="ECO:0000256" key="18">
    <source>
        <dbReference type="ARBA" id="ARBA00042783"/>
    </source>
</evidence>
<keyword evidence="12" id="KW-0156">Chromatin regulator</keyword>
<evidence type="ECO:0000256" key="16">
    <source>
        <dbReference type="ARBA" id="ARBA00040347"/>
    </source>
</evidence>
<evidence type="ECO:0000256" key="14">
    <source>
        <dbReference type="ARBA" id="ARBA00023163"/>
    </source>
</evidence>
<evidence type="ECO:0000313" key="21">
    <source>
        <dbReference type="Proteomes" id="UP000467700"/>
    </source>
</evidence>
<dbReference type="EMBL" id="CACVBS010000068">
    <property type="protein sequence ID" value="CAA7268505.1"/>
    <property type="molecule type" value="Genomic_DNA"/>
</dbReference>
<keyword evidence="8" id="KW-0963">Cytoplasm</keyword>
<dbReference type="InterPro" id="IPR000286">
    <property type="entry name" value="HDACs"/>
</dbReference>
<evidence type="ECO:0000256" key="9">
    <source>
        <dbReference type="ARBA" id="ARBA00022491"/>
    </source>
</evidence>
<dbReference type="GO" id="GO:0046872">
    <property type="term" value="F:metal ion binding"/>
    <property type="evidence" value="ECO:0007669"/>
    <property type="project" value="UniProtKB-KW"/>
</dbReference>
<evidence type="ECO:0000256" key="11">
    <source>
        <dbReference type="ARBA" id="ARBA00022801"/>
    </source>
</evidence>
<dbReference type="GO" id="GO:0005737">
    <property type="term" value="C:cytoplasm"/>
    <property type="evidence" value="ECO:0007669"/>
    <property type="project" value="UniProtKB-SubCell"/>
</dbReference>
<dbReference type="AlphaFoldDB" id="A0A8S0W3B2"/>
<keyword evidence="13" id="KW-0805">Transcription regulation</keyword>
<evidence type="ECO:0000313" key="20">
    <source>
        <dbReference type="EMBL" id="CAA7268505.1"/>
    </source>
</evidence>
<dbReference type="GO" id="GO:0031507">
    <property type="term" value="P:heterochromatin formation"/>
    <property type="evidence" value="ECO:0007669"/>
    <property type="project" value="TreeGrafter"/>
</dbReference>
<dbReference type="EC" id="3.5.1.98" evidence="6"/>
<comment type="similarity">
    <text evidence="5">Belongs to the histone deacetylase family. HD type 1 subfamily.</text>
</comment>
<dbReference type="OrthoDB" id="73273at2759"/>
<protein>
    <recommendedName>
        <fullName evidence="16">Histone deacetylase 8</fullName>
        <ecNumber evidence="6">3.5.1.98</ecNumber>
    </recommendedName>
    <alternativeName>
        <fullName evidence="17">Protein deacetylase HDAC8</fullName>
    </alternativeName>
    <alternativeName>
        <fullName evidence="18">Protein decrotonylase HDAC8</fullName>
    </alternativeName>
</protein>
<organism evidence="20 21">
    <name type="scientific">Cyclocybe aegerita</name>
    <name type="common">Black poplar mushroom</name>
    <name type="synonym">Agrocybe aegerita</name>
    <dbReference type="NCBI Taxonomy" id="1973307"/>
    <lineage>
        <taxon>Eukaryota</taxon>
        <taxon>Fungi</taxon>
        <taxon>Dikarya</taxon>
        <taxon>Basidiomycota</taxon>
        <taxon>Agaricomycotina</taxon>
        <taxon>Agaricomycetes</taxon>
        <taxon>Agaricomycetidae</taxon>
        <taxon>Agaricales</taxon>
        <taxon>Agaricineae</taxon>
        <taxon>Bolbitiaceae</taxon>
        <taxon>Cyclocybe</taxon>
    </lineage>
</organism>
<evidence type="ECO:0000256" key="7">
    <source>
        <dbReference type="ARBA" id="ARBA00022454"/>
    </source>
</evidence>
<comment type="cofactor">
    <cofactor evidence="1">
        <name>a divalent metal cation</name>
        <dbReference type="ChEBI" id="CHEBI:60240"/>
    </cofactor>
</comment>
<sequence length="383" mass="41557">MIVHSLVNALGLMKPSHLNSRPLQVVTPRRATHKDLAVYHTRDYLAVVLDPNNATAPENDEERSSVNSEFGLEDDCPLFPGLSEYVQIVSGATLTAVSALQQHITDVAICWDGGRHHARKSQACGFCYVADCILAILALKRAIPPSVSAAEGSTVQRKPRVMYLDLDLHFSDAVSEAFLLANSPTTPQILTLSIHHASPGFFPASSQAKLPNINSDFDPFTLSIPLKQGASSSTYARIWPLVERVRSVFTPDYIVVQCGVDGLAGDPCATFNWCLGGTEGSLGWCVQRILEEWPGKKLLLGGGGYNSPNAARAWAYLTSIALGKPLDLETEIPDHAGFPLYGPSFTLDIPAGNMTDHNTKEYLDSIEVCYENVILALRNKLVG</sequence>
<dbReference type="GO" id="GO:0005694">
    <property type="term" value="C:chromosome"/>
    <property type="evidence" value="ECO:0007669"/>
    <property type="project" value="UniProtKB-SubCell"/>
</dbReference>
<evidence type="ECO:0000256" key="5">
    <source>
        <dbReference type="ARBA" id="ARBA00006457"/>
    </source>
</evidence>
<evidence type="ECO:0000256" key="3">
    <source>
        <dbReference type="ARBA" id="ARBA00004286"/>
    </source>
</evidence>
<dbReference type="InterPro" id="IPR037138">
    <property type="entry name" value="His_deacetylse_dom_sf"/>
</dbReference>
<evidence type="ECO:0000256" key="8">
    <source>
        <dbReference type="ARBA" id="ARBA00022490"/>
    </source>
</evidence>
<name>A0A8S0W3B2_CYCAE</name>
<reference evidence="20 21" key="1">
    <citation type="submission" date="2020-01" db="EMBL/GenBank/DDBJ databases">
        <authorList>
            <person name="Gupta K D."/>
        </authorList>
    </citation>
    <scope>NUCLEOTIDE SEQUENCE [LARGE SCALE GENOMIC DNA]</scope>
</reference>
<gene>
    <name evidence="20" type="ORF">AAE3_LOCUS10800</name>
</gene>
<keyword evidence="9" id="KW-0678">Repressor</keyword>
<evidence type="ECO:0000259" key="19">
    <source>
        <dbReference type="Pfam" id="PF00850"/>
    </source>
</evidence>
<dbReference type="PANTHER" id="PTHR10625:SF14">
    <property type="entry name" value="HISTONE DEACETYLASE 8"/>
    <property type="match status" value="1"/>
</dbReference>
<dbReference type="InterPro" id="IPR023696">
    <property type="entry name" value="Ureohydrolase_dom_sf"/>
</dbReference>
<dbReference type="InterPro" id="IPR003084">
    <property type="entry name" value="HDAC_I/II"/>
</dbReference>
<evidence type="ECO:0000256" key="17">
    <source>
        <dbReference type="ARBA" id="ARBA00041964"/>
    </source>
</evidence>
<dbReference type="GO" id="GO:0005634">
    <property type="term" value="C:nucleus"/>
    <property type="evidence" value="ECO:0007669"/>
    <property type="project" value="UniProtKB-SubCell"/>
</dbReference>
<keyword evidence="10" id="KW-0479">Metal-binding</keyword>
<accession>A0A8S0W3B2</accession>
<comment type="caution">
    <text evidence="20">The sequence shown here is derived from an EMBL/GenBank/DDBJ whole genome shotgun (WGS) entry which is preliminary data.</text>
</comment>
<evidence type="ECO:0000256" key="2">
    <source>
        <dbReference type="ARBA" id="ARBA00004123"/>
    </source>
</evidence>
<dbReference type="PRINTS" id="PR01271">
    <property type="entry name" value="HISDACETLASE"/>
</dbReference>
<keyword evidence="7" id="KW-0158">Chromosome</keyword>
<keyword evidence="21" id="KW-1185">Reference proteome</keyword>
<evidence type="ECO:0000256" key="1">
    <source>
        <dbReference type="ARBA" id="ARBA00001968"/>
    </source>
</evidence>
<dbReference type="PANTHER" id="PTHR10625">
    <property type="entry name" value="HISTONE DEACETYLASE HDAC1-RELATED"/>
    <property type="match status" value="1"/>
</dbReference>
<evidence type="ECO:0000256" key="12">
    <source>
        <dbReference type="ARBA" id="ARBA00022853"/>
    </source>
</evidence>
<evidence type="ECO:0000256" key="15">
    <source>
        <dbReference type="ARBA" id="ARBA00023242"/>
    </source>
</evidence>
<dbReference type="GO" id="GO:0141221">
    <property type="term" value="F:histone deacetylase activity, hydrolytic mechanism"/>
    <property type="evidence" value="ECO:0007669"/>
    <property type="project" value="UniProtKB-EC"/>
</dbReference>
<evidence type="ECO:0000256" key="13">
    <source>
        <dbReference type="ARBA" id="ARBA00023015"/>
    </source>
</evidence>